<keyword evidence="1" id="KW-1133">Transmembrane helix</keyword>
<keyword evidence="1" id="KW-0472">Membrane</keyword>
<evidence type="ECO:0000313" key="2">
    <source>
        <dbReference type="EMBL" id="PKX97117.1"/>
    </source>
</evidence>
<keyword evidence="1" id="KW-0812">Transmembrane</keyword>
<accession>A0A2I1CHM7</accession>
<evidence type="ECO:0000256" key="1">
    <source>
        <dbReference type="SAM" id="Phobius"/>
    </source>
</evidence>
<feature type="transmembrane region" description="Helical" evidence="1">
    <location>
        <begin position="20"/>
        <end position="42"/>
    </location>
</feature>
<comment type="caution">
    <text evidence="2">The sequence shown here is derived from an EMBL/GenBank/DDBJ whole genome shotgun (WGS) entry which is preliminary data.</text>
</comment>
<reference evidence="3" key="1">
    <citation type="journal article" date="2018" name="Proc. Natl. Acad. Sci. U.S.A.">
        <title>Linking secondary metabolites to gene clusters through genome sequencing of six diverse Aspergillus species.</title>
        <authorList>
            <person name="Kaerboelling I."/>
            <person name="Vesth T.C."/>
            <person name="Frisvad J.C."/>
            <person name="Nybo J.L."/>
            <person name="Theobald S."/>
            <person name="Kuo A."/>
            <person name="Bowyer P."/>
            <person name="Matsuda Y."/>
            <person name="Mondo S."/>
            <person name="Lyhne E.K."/>
            <person name="Kogle M.E."/>
            <person name="Clum A."/>
            <person name="Lipzen A."/>
            <person name="Salamov A."/>
            <person name="Ngan C.Y."/>
            <person name="Daum C."/>
            <person name="Chiniquy J."/>
            <person name="Barry K."/>
            <person name="LaButti K."/>
            <person name="Haridas S."/>
            <person name="Simmons B.A."/>
            <person name="Magnuson J.K."/>
            <person name="Mortensen U.H."/>
            <person name="Larsen T.O."/>
            <person name="Grigoriev I.V."/>
            <person name="Baker S.E."/>
            <person name="Andersen M.R."/>
        </authorList>
    </citation>
    <scope>NUCLEOTIDE SEQUENCE [LARGE SCALE GENOMIC DNA]</scope>
    <source>
        <strain evidence="3">IBT 16806</strain>
    </source>
</reference>
<evidence type="ECO:0000313" key="3">
    <source>
        <dbReference type="Proteomes" id="UP000234474"/>
    </source>
</evidence>
<dbReference type="GeneID" id="36528304"/>
<proteinExistence type="predicted"/>
<gene>
    <name evidence="2" type="ORF">P174DRAFT_100050</name>
</gene>
<protein>
    <submittedName>
        <fullName evidence="2">Uncharacterized protein</fullName>
    </submittedName>
</protein>
<dbReference type="RefSeq" id="XP_024685712.1">
    <property type="nucleotide sequence ID" value="XM_024820979.1"/>
</dbReference>
<sequence>MKRKYHLLFGPFNFFPFSTAFYFICVRFPFPLLLYSFIFSLLHINFSRILFDSGCLPTPRCDVSRILAEIIVGEAGAGPPGSLNINHSSRSPAFLLLAFHVGRNGSSFWKS</sequence>
<dbReference type="VEuPathDB" id="FungiDB:P174DRAFT_100050"/>
<organism evidence="2 3">
    <name type="scientific">Aspergillus novofumigatus (strain IBT 16806)</name>
    <dbReference type="NCBI Taxonomy" id="1392255"/>
    <lineage>
        <taxon>Eukaryota</taxon>
        <taxon>Fungi</taxon>
        <taxon>Dikarya</taxon>
        <taxon>Ascomycota</taxon>
        <taxon>Pezizomycotina</taxon>
        <taxon>Eurotiomycetes</taxon>
        <taxon>Eurotiomycetidae</taxon>
        <taxon>Eurotiales</taxon>
        <taxon>Aspergillaceae</taxon>
        <taxon>Aspergillus</taxon>
        <taxon>Aspergillus subgen. Fumigati</taxon>
    </lineage>
</organism>
<dbReference type="AlphaFoldDB" id="A0A2I1CHM7"/>
<name>A0A2I1CHM7_ASPN1</name>
<dbReference type="Proteomes" id="UP000234474">
    <property type="component" value="Unassembled WGS sequence"/>
</dbReference>
<dbReference type="EMBL" id="MSZS01000002">
    <property type="protein sequence ID" value="PKX97117.1"/>
    <property type="molecule type" value="Genomic_DNA"/>
</dbReference>
<keyword evidence="3" id="KW-1185">Reference proteome</keyword>